<dbReference type="InterPro" id="IPR007224">
    <property type="entry name" value="TIF_Rrn11"/>
</dbReference>
<dbReference type="HOGENOM" id="CLU_027162_1_1_1"/>
<dbReference type="GO" id="GO:0042790">
    <property type="term" value="P:nucleolar large rRNA transcription by RNA polymerase I"/>
    <property type="evidence" value="ECO:0007669"/>
    <property type="project" value="TreeGrafter"/>
</dbReference>
<keyword evidence="3" id="KW-1185">Reference proteome</keyword>
<dbReference type="eggNOG" id="ENOG502SC4N">
    <property type="taxonomic scope" value="Eukaryota"/>
</dbReference>
<dbReference type="AlphaFoldDB" id="W3XF83"/>
<name>W3XF83_PESFW</name>
<dbReference type="Proteomes" id="UP000030651">
    <property type="component" value="Unassembled WGS sequence"/>
</dbReference>
<dbReference type="KEGG" id="pfy:PFICI_05732"/>
<gene>
    <name evidence="2" type="ORF">PFICI_05732</name>
</gene>
<dbReference type="OrthoDB" id="2159786at2759"/>
<dbReference type="GO" id="GO:0070860">
    <property type="term" value="C:RNA polymerase I core factor complex"/>
    <property type="evidence" value="ECO:0007669"/>
    <property type="project" value="TreeGrafter"/>
</dbReference>
<dbReference type="PANTHER" id="PTHR28244:SF1">
    <property type="entry name" value="RNA POLYMERASE I-SPECIFIC TRANSCRIPTION INITIATION FACTOR RRN11"/>
    <property type="match status" value="1"/>
</dbReference>
<feature type="region of interest" description="Disordered" evidence="1">
    <location>
        <begin position="1"/>
        <end position="132"/>
    </location>
</feature>
<reference evidence="3" key="1">
    <citation type="journal article" date="2015" name="BMC Genomics">
        <title>Genomic and transcriptomic analysis of the endophytic fungus Pestalotiopsis fici reveals its lifestyle and high potential for synthesis of natural products.</title>
        <authorList>
            <person name="Wang X."/>
            <person name="Zhang X."/>
            <person name="Liu L."/>
            <person name="Xiang M."/>
            <person name="Wang W."/>
            <person name="Sun X."/>
            <person name="Che Y."/>
            <person name="Guo L."/>
            <person name="Liu G."/>
            <person name="Guo L."/>
            <person name="Wang C."/>
            <person name="Yin W.B."/>
            <person name="Stadler M."/>
            <person name="Zhang X."/>
            <person name="Liu X."/>
        </authorList>
    </citation>
    <scope>NUCLEOTIDE SEQUENCE [LARGE SCALE GENOMIC DNA]</scope>
    <source>
        <strain evidence="3">W106-1 / CGMCC3.15140</strain>
    </source>
</reference>
<dbReference type="PANTHER" id="PTHR28244">
    <property type="entry name" value="RNA POLYMERASE I-SPECIFIC TRANSCRIPTION INITIATION FACTOR RRN11"/>
    <property type="match status" value="1"/>
</dbReference>
<evidence type="ECO:0000256" key="1">
    <source>
        <dbReference type="SAM" id="MobiDB-lite"/>
    </source>
</evidence>
<evidence type="ECO:0000313" key="2">
    <source>
        <dbReference type="EMBL" id="ETS83856.1"/>
    </source>
</evidence>
<protein>
    <submittedName>
        <fullName evidence="2">Uncharacterized protein</fullName>
    </submittedName>
</protein>
<feature type="region of interest" description="Disordered" evidence="1">
    <location>
        <begin position="204"/>
        <end position="247"/>
    </location>
</feature>
<dbReference type="RefSeq" id="XP_007832504.1">
    <property type="nucleotide sequence ID" value="XM_007834313.1"/>
</dbReference>
<proteinExistence type="predicted"/>
<dbReference type="GO" id="GO:0001181">
    <property type="term" value="F:RNA polymerase I general transcription initiation factor activity"/>
    <property type="evidence" value="ECO:0007669"/>
    <property type="project" value="InterPro"/>
</dbReference>
<dbReference type="InterPro" id="IPR053029">
    <property type="entry name" value="RNA_pol_I-specific_init_factor"/>
</dbReference>
<feature type="compositionally biased region" description="Polar residues" evidence="1">
    <location>
        <begin position="50"/>
        <end position="65"/>
    </location>
</feature>
<evidence type="ECO:0000313" key="3">
    <source>
        <dbReference type="Proteomes" id="UP000030651"/>
    </source>
</evidence>
<dbReference type="STRING" id="1229662.W3XF83"/>
<dbReference type="InParanoid" id="W3XF83"/>
<dbReference type="GO" id="GO:0001164">
    <property type="term" value="F:RNA polymerase I core promoter sequence-specific DNA binding"/>
    <property type="evidence" value="ECO:0007669"/>
    <property type="project" value="InterPro"/>
</dbReference>
<dbReference type="GeneID" id="19270745"/>
<dbReference type="GO" id="GO:0017025">
    <property type="term" value="F:TBP-class protein binding"/>
    <property type="evidence" value="ECO:0007669"/>
    <property type="project" value="TreeGrafter"/>
</dbReference>
<feature type="region of interest" description="Disordered" evidence="1">
    <location>
        <begin position="307"/>
        <end position="333"/>
    </location>
</feature>
<accession>W3XF83</accession>
<sequence length="489" mass="55826">MVGGPFALPLPVWRQATSAQRADSRKRKRREGTLPEDNSSQDDEPLTPSALPSDSINPRSHSPDTLRQFAVAGLSPDEEVPSKLYPRFPHRSLPSGWQTGEVPRRRRSRSRTSGVTSESEAEGAETDGETVRRLTKNGRGELMSSHADIFKHMSTLMAILHRCIHEGDMRRAKRAFGLLLGTRHVDVRLNDMWTLGTEILMRDGETNKRQQARSSEASTDHSHTDGDGPDAANGDARPPPPARWGSADNMQKVRDYIETLAQHHPYDVHFTRSVSAVDFWPALYNIEIYNVDAEHRRALHRLEDSAALEDEDDGNDEFDMPYDDQYPDGDGDGDYEARLERRSQQREAVRARKQCAARDEIQNETRVAAQQIAERMDNLMMAVPYTTHVELLRLRGMLSLFIGDLQLPTRLLHRCNLIGYTTSELRLTTLKERVRNQVQSQEDWEAVWRWESEVDKAKLQFEKLAEKGIRLEPWLAKYLEPDEDVDTSR</sequence>
<dbReference type="Pfam" id="PF04090">
    <property type="entry name" value="Rrn11"/>
    <property type="match status" value="1"/>
</dbReference>
<dbReference type="EMBL" id="KI912111">
    <property type="protein sequence ID" value="ETS83856.1"/>
    <property type="molecule type" value="Genomic_DNA"/>
</dbReference>
<dbReference type="OMA" id="TPNESHQ"/>
<feature type="compositionally biased region" description="Acidic residues" evidence="1">
    <location>
        <begin position="119"/>
        <end position="128"/>
    </location>
</feature>
<organism evidence="2 3">
    <name type="scientific">Pestalotiopsis fici (strain W106-1 / CGMCC3.15140)</name>
    <dbReference type="NCBI Taxonomy" id="1229662"/>
    <lineage>
        <taxon>Eukaryota</taxon>
        <taxon>Fungi</taxon>
        <taxon>Dikarya</taxon>
        <taxon>Ascomycota</taxon>
        <taxon>Pezizomycotina</taxon>
        <taxon>Sordariomycetes</taxon>
        <taxon>Xylariomycetidae</taxon>
        <taxon>Amphisphaeriales</taxon>
        <taxon>Sporocadaceae</taxon>
        <taxon>Pestalotiopsis</taxon>
    </lineage>
</organism>